<dbReference type="eggNOG" id="COG3550">
    <property type="taxonomic scope" value="Bacteria"/>
</dbReference>
<evidence type="ECO:0000313" key="4">
    <source>
        <dbReference type="Proteomes" id="UP000192902"/>
    </source>
</evidence>
<dbReference type="RefSeq" id="WP_232087681.1">
    <property type="nucleotide sequence ID" value="NZ_CP020867.1"/>
</dbReference>
<reference evidence="3 4" key="1">
    <citation type="submission" date="2017-04" db="EMBL/GenBank/DDBJ databases">
        <title>Complete genome sequence of the Campylobacter cuniculorum type strain LMG24588.</title>
        <authorList>
            <person name="Miller W.G."/>
            <person name="Yee E."/>
            <person name="Revez J."/>
            <person name="Bono J.L."/>
            <person name="Rossi M."/>
        </authorList>
    </citation>
    <scope>NUCLEOTIDE SEQUENCE [LARGE SCALE GENOMIC DNA]</scope>
    <source>
        <strain evidence="3 4">LMG 24588</strain>
    </source>
</reference>
<dbReference type="AlphaFoldDB" id="A0A1W6BXM2"/>
<gene>
    <name evidence="3" type="ORF">CCUN_1238</name>
</gene>
<feature type="region of interest" description="Disordered" evidence="2">
    <location>
        <begin position="412"/>
        <end position="449"/>
    </location>
</feature>
<accession>A0A1W6BXM2</accession>
<name>A0A1W6BXM2_9BACT</name>
<dbReference type="EMBL" id="CP020867">
    <property type="protein sequence ID" value="ARJ56831.1"/>
    <property type="molecule type" value="Genomic_DNA"/>
</dbReference>
<proteinExistence type="predicted"/>
<keyword evidence="1" id="KW-0175">Coiled coil</keyword>
<evidence type="ECO:0000256" key="2">
    <source>
        <dbReference type="SAM" id="MobiDB-lite"/>
    </source>
</evidence>
<dbReference type="Proteomes" id="UP000192902">
    <property type="component" value="Chromosome"/>
</dbReference>
<organism evidence="3 4">
    <name type="scientific">Campylobacter cuniculorum DSM 23162 = LMG 24588</name>
    <dbReference type="NCBI Taxonomy" id="1121267"/>
    <lineage>
        <taxon>Bacteria</taxon>
        <taxon>Pseudomonadati</taxon>
        <taxon>Campylobacterota</taxon>
        <taxon>Epsilonproteobacteria</taxon>
        <taxon>Campylobacterales</taxon>
        <taxon>Campylobacteraceae</taxon>
        <taxon>Campylobacter</taxon>
    </lineage>
</organism>
<dbReference type="KEGG" id="ccun:CCUN_1238"/>
<evidence type="ECO:0000256" key="1">
    <source>
        <dbReference type="SAM" id="Coils"/>
    </source>
</evidence>
<feature type="coiled-coil region" evidence="1">
    <location>
        <begin position="380"/>
        <end position="410"/>
    </location>
</feature>
<dbReference type="STRING" id="1121267.CCUN_1238"/>
<feature type="compositionally biased region" description="Polar residues" evidence="2">
    <location>
        <begin position="413"/>
        <end position="440"/>
    </location>
</feature>
<dbReference type="Gene3D" id="1.10.1070.20">
    <property type="match status" value="1"/>
</dbReference>
<sequence>MSKYLLKNKDKIILEFEVKNLEIQSLVSKTKELTQKIKNIHIINSHLLPKNLKIDGLEKHLELWIKDRKIPKNRQFVENIVATYSINQQELLMDYIDISFGLSLNDSFWIVPNDKNYQWKDYNLYENEFSEALQRASFGEELLKIKGFTSSPEYTTNGMLKKCWHRENNIIYLYKGQTKEYANGGKEAYSEYYMAQIAQIMEFECVFYDLKLFHNELVSVCPIFTNENEGFMPVYQVFRDEKWKGLQRIELIDYIAKYYSVEKLQDLLLFDALICNKDRHLGNFGMMIDNNTNEILRPAPIFDNGFSMINILIEKELKDINAVLSNKRTYFDFTFDEQLKLFVQERHKENLEKLTNFSFKRHSQFNLSEEWLIPIENCIRTRAKRALEFLKEKNNQTTQETQNLVELNKKLDSSLQRQKARTTQQDKNVSSLQENKTQTLSEKHKKRHR</sequence>
<protein>
    <submittedName>
        <fullName evidence="3">Uncharacterized protein</fullName>
    </submittedName>
</protein>
<evidence type="ECO:0000313" key="3">
    <source>
        <dbReference type="EMBL" id="ARJ56831.1"/>
    </source>
</evidence>